<feature type="region of interest" description="Disordered" evidence="4">
    <location>
        <begin position="359"/>
        <end position="383"/>
    </location>
</feature>
<proteinExistence type="inferred from homology"/>
<dbReference type="AlphaFoldDB" id="A0A9Q0N8T0"/>
<name>A0A9Q0N8T0_9DIPT</name>
<feature type="region of interest" description="Disordered" evidence="4">
    <location>
        <begin position="281"/>
        <end position="307"/>
    </location>
</feature>
<dbReference type="EMBL" id="WJQU01000001">
    <property type="protein sequence ID" value="KAJ6645887.1"/>
    <property type="molecule type" value="Genomic_DNA"/>
</dbReference>
<feature type="domain" description="CRC" evidence="5">
    <location>
        <begin position="397"/>
        <end position="512"/>
    </location>
</feature>
<dbReference type="InterPro" id="IPR005172">
    <property type="entry name" value="CRC"/>
</dbReference>
<protein>
    <submittedName>
        <fullName evidence="6">Protein lin-54 like</fullName>
    </submittedName>
</protein>
<dbReference type="InterPro" id="IPR028307">
    <property type="entry name" value="Lin-54_fam"/>
</dbReference>
<dbReference type="PANTHER" id="PTHR12446">
    <property type="entry name" value="TESMIN/TSO1-RELATED"/>
    <property type="match status" value="1"/>
</dbReference>
<feature type="compositionally biased region" description="Polar residues" evidence="4">
    <location>
        <begin position="361"/>
        <end position="372"/>
    </location>
</feature>
<accession>A0A9Q0N8T0</accession>
<dbReference type="OrthoDB" id="6283463at2759"/>
<comment type="caution">
    <text evidence="6">The sequence shown here is derived from an EMBL/GenBank/DDBJ whole genome shotgun (WGS) entry which is preliminary data.</text>
</comment>
<gene>
    <name evidence="6" type="primary">LIN54</name>
    <name evidence="6" type="ORF">Bhyg_01096</name>
</gene>
<organism evidence="6 7">
    <name type="scientific">Pseudolycoriella hygida</name>
    <dbReference type="NCBI Taxonomy" id="35572"/>
    <lineage>
        <taxon>Eukaryota</taxon>
        <taxon>Metazoa</taxon>
        <taxon>Ecdysozoa</taxon>
        <taxon>Arthropoda</taxon>
        <taxon>Hexapoda</taxon>
        <taxon>Insecta</taxon>
        <taxon>Pterygota</taxon>
        <taxon>Neoptera</taxon>
        <taxon>Endopterygota</taxon>
        <taxon>Diptera</taxon>
        <taxon>Nematocera</taxon>
        <taxon>Sciaroidea</taxon>
        <taxon>Sciaridae</taxon>
        <taxon>Pseudolycoriella</taxon>
    </lineage>
</organism>
<evidence type="ECO:0000259" key="5">
    <source>
        <dbReference type="PROSITE" id="PS51634"/>
    </source>
</evidence>
<reference evidence="6" key="1">
    <citation type="submission" date="2022-07" db="EMBL/GenBank/DDBJ databases">
        <authorList>
            <person name="Trinca V."/>
            <person name="Uliana J.V.C."/>
            <person name="Torres T.T."/>
            <person name="Ward R.J."/>
            <person name="Monesi N."/>
        </authorList>
    </citation>
    <scope>NUCLEOTIDE SEQUENCE</scope>
    <source>
        <strain evidence="6">HSMRA1968</strain>
        <tissue evidence="6">Whole embryos</tissue>
    </source>
</reference>
<sequence>MAREEILSAPIDDDVVEKKFEPKSVVPMTLTKIAPKPISTTKTVPGQIVVIQRPGGSTQHIRIGNSPNASASNGPIKLIKTADGKFLRISATKKPAATTTPAHPPVQVKRIISKNSAVPIIANTQSVAANSKPSTQPTGVKRTFTVAQAQQMGLISSSKLKELVSQATAQKQAKLSTTQPSEAVKSTNTTTSSAPKVQKVIIQTSTGEQKQVSLPPNLIKLAQSGQIKAVNVAGKGIQYVRVVGSNSTSNANTSQIVKPTQQTATKAPVASKVYIHNKPQPIQNSKTSLVPCPKPTTSTAGQVRSSHDPMKIGAPLTKAPPANPSTSKGLLIKEEDYVEQSRTHFVLVNKPKFIKVESEMDSSTPVSPRKTQNVTIDTDNDDDISLTMKASPDESIRRKHCNCNKSMCLKLYCDCFANGEFCYNCNCKECFNNLENEEERQRAIRICLDRNPAAFKPKIGKSRDQLDSANRKHTKGCNCKRSGCLKNYCECYEAKIACSDNCKCIGCRNIDMDESMYENNTSVKLSNTFDKSFNERTTADNRLLRELTPPCAHTGIPKRSCNFMTSDVIEATIQCVIAQAEECQKNKMDSMTAEKMILEEFGRCLVEINDFSNKSGSN</sequence>
<dbReference type="Pfam" id="PF03638">
    <property type="entry name" value="TCR"/>
    <property type="match status" value="2"/>
</dbReference>
<dbReference type="GO" id="GO:0005634">
    <property type="term" value="C:nucleus"/>
    <property type="evidence" value="ECO:0007669"/>
    <property type="project" value="UniProtKB-SubCell"/>
</dbReference>
<dbReference type="SMART" id="SM01114">
    <property type="entry name" value="CXC"/>
    <property type="match status" value="2"/>
</dbReference>
<evidence type="ECO:0000313" key="6">
    <source>
        <dbReference type="EMBL" id="KAJ6645887.1"/>
    </source>
</evidence>
<keyword evidence="7" id="KW-1185">Reference proteome</keyword>
<dbReference type="GO" id="GO:0006355">
    <property type="term" value="P:regulation of DNA-templated transcription"/>
    <property type="evidence" value="ECO:0007669"/>
    <property type="project" value="TreeGrafter"/>
</dbReference>
<keyword evidence="3" id="KW-0539">Nucleus</keyword>
<dbReference type="Proteomes" id="UP001151699">
    <property type="component" value="Chromosome A"/>
</dbReference>
<feature type="region of interest" description="Disordered" evidence="4">
    <location>
        <begin position="172"/>
        <end position="192"/>
    </location>
</feature>
<dbReference type="PROSITE" id="PS51634">
    <property type="entry name" value="CRC"/>
    <property type="match status" value="1"/>
</dbReference>
<evidence type="ECO:0000256" key="3">
    <source>
        <dbReference type="ARBA" id="ARBA00023242"/>
    </source>
</evidence>
<feature type="compositionally biased region" description="Polar residues" evidence="4">
    <location>
        <begin position="295"/>
        <end position="304"/>
    </location>
</feature>
<dbReference type="InterPro" id="IPR033467">
    <property type="entry name" value="Tesmin/TSO1-like_CXC"/>
</dbReference>
<evidence type="ECO:0000256" key="1">
    <source>
        <dbReference type="ARBA" id="ARBA00004123"/>
    </source>
</evidence>
<dbReference type="PANTHER" id="PTHR12446:SF34">
    <property type="entry name" value="PROTEIN LIN-54 HOMOLOG"/>
    <property type="match status" value="1"/>
</dbReference>
<evidence type="ECO:0000313" key="7">
    <source>
        <dbReference type="Proteomes" id="UP001151699"/>
    </source>
</evidence>
<evidence type="ECO:0000256" key="2">
    <source>
        <dbReference type="ARBA" id="ARBA00007267"/>
    </source>
</evidence>
<comment type="subcellular location">
    <subcellularLocation>
        <location evidence="1">Nucleus</location>
    </subcellularLocation>
</comment>
<comment type="similarity">
    <text evidence="2">Belongs to the lin-54 family.</text>
</comment>
<evidence type="ECO:0000256" key="4">
    <source>
        <dbReference type="SAM" id="MobiDB-lite"/>
    </source>
</evidence>